<evidence type="ECO:0000313" key="2">
    <source>
        <dbReference type="Proteomes" id="UP000251213"/>
    </source>
</evidence>
<sequence length="124" mass="14283">MHSVILITGKVKYQINLDPTIWIIDDRHFNLNEYFSEVEGLAMMFETFLHNADPDPAATHVICHRSRGESITLTIEEAYKSYLCFAKEGQPLQEGGPIHLYLADGRNKQNPIDYIIKFEVVIHH</sequence>
<accession>A0A364K657</accession>
<name>A0A364K657_9BACL</name>
<keyword evidence="2" id="KW-1185">Reference proteome</keyword>
<comment type="caution">
    <text evidence="1">The sequence shown here is derived from an EMBL/GenBank/DDBJ whole genome shotgun (WGS) entry which is preliminary data.</text>
</comment>
<reference evidence="1 2" key="1">
    <citation type="submission" date="2018-06" db="EMBL/GenBank/DDBJ databases">
        <title>Thermoflavimicrobium daqus sp. nov., a thermophilic microbe isolated from Moutai-flavour Daqu.</title>
        <authorList>
            <person name="Wang X."/>
            <person name="Zhou H."/>
        </authorList>
    </citation>
    <scope>NUCLEOTIDE SEQUENCE [LARGE SCALE GENOMIC DNA]</scope>
    <source>
        <strain evidence="1 2">FBKL4.011</strain>
    </source>
</reference>
<reference evidence="1 2" key="2">
    <citation type="submission" date="2018-06" db="EMBL/GenBank/DDBJ databases">
        <authorList>
            <person name="Zhirakovskaya E."/>
        </authorList>
    </citation>
    <scope>NUCLEOTIDE SEQUENCE [LARGE SCALE GENOMIC DNA]</scope>
    <source>
        <strain evidence="1 2">FBKL4.011</strain>
    </source>
</reference>
<organism evidence="1 2">
    <name type="scientific">Thermoflavimicrobium daqui</name>
    <dbReference type="NCBI Taxonomy" id="2137476"/>
    <lineage>
        <taxon>Bacteria</taxon>
        <taxon>Bacillati</taxon>
        <taxon>Bacillota</taxon>
        <taxon>Bacilli</taxon>
        <taxon>Bacillales</taxon>
        <taxon>Thermoactinomycetaceae</taxon>
        <taxon>Thermoflavimicrobium</taxon>
    </lineage>
</organism>
<dbReference type="EMBL" id="QJKK01000003">
    <property type="protein sequence ID" value="RAL25670.1"/>
    <property type="molecule type" value="Genomic_DNA"/>
</dbReference>
<proteinExistence type="predicted"/>
<dbReference type="RefSeq" id="WP_113658284.1">
    <property type="nucleotide sequence ID" value="NZ_KZ845665.1"/>
</dbReference>
<dbReference type="AlphaFoldDB" id="A0A364K657"/>
<gene>
    <name evidence="1" type="ORF">DL897_06215</name>
</gene>
<protein>
    <submittedName>
        <fullName evidence="1">Uncharacterized protein</fullName>
    </submittedName>
</protein>
<evidence type="ECO:0000313" key="1">
    <source>
        <dbReference type="EMBL" id="RAL25670.1"/>
    </source>
</evidence>
<dbReference type="Proteomes" id="UP000251213">
    <property type="component" value="Unassembled WGS sequence"/>
</dbReference>
<dbReference type="OrthoDB" id="2404998at2"/>